<dbReference type="KEGG" id="lri:NCTC12151_03622"/>
<evidence type="ECO:0000256" key="3">
    <source>
        <dbReference type="ARBA" id="ARBA00022801"/>
    </source>
</evidence>
<organism evidence="7 8">
    <name type="scientific">Leminorella richardii</name>
    <dbReference type="NCBI Taxonomy" id="158841"/>
    <lineage>
        <taxon>Bacteria</taxon>
        <taxon>Pseudomonadati</taxon>
        <taxon>Pseudomonadota</taxon>
        <taxon>Gammaproteobacteria</taxon>
        <taxon>Enterobacterales</taxon>
        <taxon>Budviciaceae</taxon>
        <taxon>Leminorella</taxon>
    </lineage>
</organism>
<dbReference type="PANTHER" id="PTHR32204:SF0">
    <property type="entry name" value="ATPASE RAVA"/>
    <property type="match status" value="1"/>
</dbReference>
<dbReference type="InterPro" id="IPR003593">
    <property type="entry name" value="AAA+_ATPase"/>
</dbReference>
<dbReference type="SUPFAM" id="SSF52540">
    <property type="entry name" value="P-loop containing nucleoside triphosphate hydrolases"/>
    <property type="match status" value="1"/>
</dbReference>
<dbReference type="SMART" id="SM00382">
    <property type="entry name" value="AAA"/>
    <property type="match status" value="1"/>
</dbReference>
<dbReference type="InterPro" id="IPR045427">
    <property type="entry name" value="MoxR"/>
</dbReference>
<dbReference type="NCBIfam" id="NF010054">
    <property type="entry name" value="PRK13531.1"/>
    <property type="match status" value="1"/>
</dbReference>
<evidence type="ECO:0000256" key="1">
    <source>
        <dbReference type="ARBA" id="ARBA00022490"/>
    </source>
</evidence>
<dbReference type="InterPro" id="IPR022547">
    <property type="entry name" value="ATPase_RavA_C"/>
</dbReference>
<dbReference type="EC" id="3.6.3.-" evidence="7"/>
<evidence type="ECO:0000313" key="8">
    <source>
        <dbReference type="Proteomes" id="UP000249005"/>
    </source>
</evidence>
<gene>
    <name evidence="7" type="primary">ravA</name>
    <name evidence="7" type="ORF">NCTC12151_03622</name>
</gene>
<keyword evidence="3 7" id="KW-0378">Hydrolase</keyword>
<evidence type="ECO:0000313" key="7">
    <source>
        <dbReference type="EMBL" id="SQI44348.1"/>
    </source>
</evidence>
<keyword evidence="8" id="KW-1185">Reference proteome</keyword>
<evidence type="ECO:0000256" key="2">
    <source>
        <dbReference type="ARBA" id="ARBA00022741"/>
    </source>
</evidence>
<dbReference type="CDD" id="cd00009">
    <property type="entry name" value="AAA"/>
    <property type="match status" value="1"/>
</dbReference>
<dbReference type="GO" id="GO:0016787">
    <property type="term" value="F:hydrolase activity"/>
    <property type="evidence" value="ECO:0007669"/>
    <property type="project" value="UniProtKB-KW"/>
</dbReference>
<dbReference type="Pfam" id="PF12592">
    <property type="entry name" value="ATPase_RavA_C"/>
    <property type="match status" value="1"/>
</dbReference>
<dbReference type="Pfam" id="PF17868">
    <property type="entry name" value="AAA_lid_8"/>
    <property type="match status" value="1"/>
</dbReference>
<keyword evidence="2" id="KW-0547">Nucleotide-binding</keyword>
<dbReference type="EMBL" id="LS483470">
    <property type="protein sequence ID" value="SQI44348.1"/>
    <property type="molecule type" value="Genomic_DNA"/>
</dbReference>
<accession>A0A2X4V846</accession>
<dbReference type="InterPro" id="IPR046898">
    <property type="entry name" value="RavA_LARA_dom"/>
</dbReference>
<keyword evidence="5" id="KW-0143">Chaperone</keyword>
<protein>
    <submittedName>
        <fullName evidence="7">ATPase ravA</fullName>
        <ecNumber evidence="7">3.6.3.-</ecNumber>
    </submittedName>
</protein>
<dbReference type="OrthoDB" id="1814213at2"/>
<sequence>MLNSIPLSERVTRLSNHLGSGLYERQHAVRLCLLAALCGESVFLLGPPGIAKSLIARRLKYAFKQANSFEYLMTRFSTPEEVFGPLSIKALKEEGRYVRLTQHYLPEAEIVFLDEIWKAGPAILNTLLTAINERRFRNGDTESEIPLKLLIAASNELPEEDSSLEALYDRMLIRISLTNVQEKESFLSLISQSGEEKVNSAVEALGVDDEEYQQWQQHIDKIALPEEVFELIYRLRQEISTLDNGPYISDRRWKKAVRLLQASAFFNGRKSIDTIDIILLKDCLWHDEHSQSLVNRQIEGLMAELAYQQQAMLIQIQQINRDWMKYQQQQSKQQSLTVEVKNTLFSRRPIYQLSLPSGVSEVTLTLETPLTLHEIDVTHVVIEKPRLEQWLAKGDYLKGKLNGIGFMQSLDMAVNDNLQLVLQDAGLSTSTLYLSNSTGKIQPSEQLTQRLLQVQNRLSEQRKRFNDAQPCLFIEKGCLTKIEASLLAVHEEIERQKRRFQSPEQHQ</sequence>
<dbReference type="Gene3D" id="2.40.128.430">
    <property type="match status" value="1"/>
</dbReference>
<dbReference type="InterPro" id="IPR050513">
    <property type="entry name" value="RavA_ATPases"/>
</dbReference>
<dbReference type="AlphaFoldDB" id="A0A2X4V846"/>
<dbReference type="GO" id="GO:0005524">
    <property type="term" value="F:ATP binding"/>
    <property type="evidence" value="ECO:0007669"/>
    <property type="project" value="UniProtKB-KW"/>
</dbReference>
<proteinExistence type="predicted"/>
<name>A0A2X4V846_9GAMM</name>
<reference evidence="7 8" key="1">
    <citation type="submission" date="2018-06" db="EMBL/GenBank/DDBJ databases">
        <authorList>
            <consortium name="Pathogen Informatics"/>
            <person name="Doyle S."/>
        </authorList>
    </citation>
    <scope>NUCLEOTIDE SEQUENCE [LARGE SCALE GENOMIC DNA]</scope>
    <source>
        <strain evidence="7 8">NCTC12151</strain>
    </source>
</reference>
<dbReference type="PANTHER" id="PTHR32204">
    <property type="entry name" value="ATPASE RAVA"/>
    <property type="match status" value="1"/>
</dbReference>
<dbReference type="Gene3D" id="3.40.50.300">
    <property type="entry name" value="P-loop containing nucleotide triphosphate hydrolases"/>
    <property type="match status" value="1"/>
</dbReference>
<dbReference type="Pfam" id="PF20030">
    <property type="entry name" value="bpMoxR"/>
    <property type="match status" value="1"/>
</dbReference>
<dbReference type="InterPro" id="IPR046932">
    <property type="entry name" value="RavA_LARA_sf"/>
</dbReference>
<dbReference type="Proteomes" id="UP000249005">
    <property type="component" value="Chromosome 1"/>
</dbReference>
<dbReference type="InterPro" id="IPR027417">
    <property type="entry name" value="P-loop_NTPase"/>
</dbReference>
<evidence type="ECO:0000256" key="4">
    <source>
        <dbReference type="ARBA" id="ARBA00022840"/>
    </source>
</evidence>
<keyword evidence="1" id="KW-0963">Cytoplasm</keyword>
<dbReference type="RefSeq" id="WP_111741856.1">
    <property type="nucleotide sequence ID" value="NZ_LR698987.1"/>
</dbReference>
<dbReference type="Gene3D" id="1.20.58.1510">
    <property type="match status" value="1"/>
</dbReference>
<dbReference type="InterPro" id="IPR041538">
    <property type="entry name" value="RavA-like_AAA_lid"/>
</dbReference>
<keyword evidence="4" id="KW-0067">ATP-binding</keyword>
<evidence type="ECO:0000259" key="6">
    <source>
        <dbReference type="SMART" id="SM00382"/>
    </source>
</evidence>
<feature type="domain" description="AAA+ ATPase" evidence="6">
    <location>
        <begin position="38"/>
        <end position="187"/>
    </location>
</feature>
<dbReference type="Pfam" id="PF20265">
    <property type="entry name" value="LARA_dom"/>
    <property type="match status" value="1"/>
</dbReference>
<evidence type="ECO:0000256" key="5">
    <source>
        <dbReference type="ARBA" id="ARBA00023186"/>
    </source>
</evidence>